<dbReference type="Proteomes" id="UP001144280">
    <property type="component" value="Unassembled WGS sequence"/>
</dbReference>
<dbReference type="EMBL" id="BSDI01000007">
    <property type="protein sequence ID" value="GLH96630.1"/>
    <property type="molecule type" value="Genomic_DNA"/>
</dbReference>
<proteinExistence type="predicted"/>
<comment type="caution">
    <text evidence="2">The sequence shown here is derived from an EMBL/GenBank/DDBJ whole genome shotgun (WGS) entry which is preliminary data.</text>
</comment>
<accession>A0ABQ5QTJ4</accession>
<reference evidence="2" key="1">
    <citation type="submission" date="2022-12" db="EMBL/GenBank/DDBJ databases">
        <title>New Phytohabitans aurantiacus sp. RD004123 nov., an actinomycete isolated from soil.</title>
        <authorList>
            <person name="Triningsih D.W."/>
            <person name="Harunari E."/>
            <person name="Igarashi Y."/>
        </authorList>
    </citation>
    <scope>NUCLEOTIDE SEQUENCE</scope>
    <source>
        <strain evidence="2">RD004123</strain>
    </source>
</reference>
<gene>
    <name evidence="2" type="ORF">Pa4123_19040</name>
</gene>
<keyword evidence="1" id="KW-0812">Transmembrane</keyword>
<feature type="transmembrane region" description="Helical" evidence="1">
    <location>
        <begin position="37"/>
        <end position="57"/>
    </location>
</feature>
<name>A0ABQ5QTJ4_9ACTN</name>
<evidence type="ECO:0000313" key="2">
    <source>
        <dbReference type="EMBL" id="GLH96630.1"/>
    </source>
</evidence>
<evidence type="ECO:0000313" key="3">
    <source>
        <dbReference type="Proteomes" id="UP001144280"/>
    </source>
</evidence>
<dbReference type="RefSeq" id="WP_281893880.1">
    <property type="nucleotide sequence ID" value="NZ_BSDI01000007.1"/>
</dbReference>
<keyword evidence="3" id="KW-1185">Reference proteome</keyword>
<organism evidence="2 3">
    <name type="scientific">Phytohabitans aurantiacus</name>
    <dbReference type="NCBI Taxonomy" id="3016789"/>
    <lineage>
        <taxon>Bacteria</taxon>
        <taxon>Bacillati</taxon>
        <taxon>Actinomycetota</taxon>
        <taxon>Actinomycetes</taxon>
        <taxon>Micromonosporales</taxon>
        <taxon>Micromonosporaceae</taxon>
    </lineage>
</organism>
<sequence>MNLIDELRAASADPPPTRIDLDGLMSAERRNMARRRWVVACAAVFTVAASVGVVRLASPPDLGNAPVTTQVPDFAHLNPPERVWPNAIRSLPGTLPDGRAYQVAAALDDGTYLVRAEPDPAKETTDFEGPMVYDPVRATTRHLFDPALLNGMTAGISTGLPVKRVGGEAVWLLSGVRAGKPVWELWAAPLDGGAPARRLASLTEETGGGMVMTAFDTTGDAVYWSIPSADGKPAGIRIQPLSGGAPRYVPGYDLTGIDGWVSTAHTEAQHEQPIAGELWNMVTDKRVSWRVSGASESHICDPTACYGPAKGGWVTHGLDGSGVTRLGATFRTLSGAAFDGRFAIGIISPELRDGARRDTTITQVLWDRSTDKAASRPIGFDGSAVVGTAERPLYTWRDGDVYNVLDLSAIG</sequence>
<protein>
    <submittedName>
        <fullName evidence="2">Uncharacterized protein</fullName>
    </submittedName>
</protein>
<evidence type="ECO:0000256" key="1">
    <source>
        <dbReference type="SAM" id="Phobius"/>
    </source>
</evidence>
<keyword evidence="1" id="KW-0472">Membrane</keyword>
<keyword evidence="1" id="KW-1133">Transmembrane helix</keyword>